<dbReference type="EMBL" id="JRES01000832">
    <property type="protein sequence ID" value="KNC27992.1"/>
    <property type="molecule type" value="Genomic_DNA"/>
</dbReference>
<evidence type="ECO:0000256" key="2">
    <source>
        <dbReference type="ARBA" id="ARBA00012485"/>
    </source>
</evidence>
<evidence type="ECO:0000313" key="7">
    <source>
        <dbReference type="EMBL" id="KNC27992.1"/>
    </source>
</evidence>
<organism evidence="7 8">
    <name type="scientific">Lucilia cuprina</name>
    <name type="common">Green bottle fly</name>
    <name type="synonym">Australian sheep blowfly</name>
    <dbReference type="NCBI Taxonomy" id="7375"/>
    <lineage>
        <taxon>Eukaryota</taxon>
        <taxon>Metazoa</taxon>
        <taxon>Ecdysozoa</taxon>
        <taxon>Arthropoda</taxon>
        <taxon>Hexapoda</taxon>
        <taxon>Insecta</taxon>
        <taxon>Pterygota</taxon>
        <taxon>Neoptera</taxon>
        <taxon>Endopterygota</taxon>
        <taxon>Diptera</taxon>
        <taxon>Brachycera</taxon>
        <taxon>Muscomorpha</taxon>
        <taxon>Oestroidea</taxon>
        <taxon>Calliphoridae</taxon>
        <taxon>Luciliinae</taxon>
        <taxon>Lucilia</taxon>
    </lineage>
</organism>
<evidence type="ECO:0000256" key="4">
    <source>
        <dbReference type="ARBA" id="ARBA00022786"/>
    </source>
</evidence>
<dbReference type="Pfam" id="PF00632">
    <property type="entry name" value="HECT"/>
    <property type="match status" value="1"/>
</dbReference>
<dbReference type="Gene3D" id="3.90.1750.10">
    <property type="entry name" value="Hect, E3 ligase catalytic domains"/>
    <property type="match status" value="1"/>
</dbReference>
<dbReference type="PANTHER" id="PTHR45700">
    <property type="entry name" value="UBIQUITIN-PROTEIN LIGASE E3C"/>
    <property type="match status" value="1"/>
</dbReference>
<keyword evidence="8" id="KW-1185">Reference proteome</keyword>
<dbReference type="GO" id="GO:0009966">
    <property type="term" value="P:regulation of signal transduction"/>
    <property type="evidence" value="ECO:0007669"/>
    <property type="project" value="UniProtKB-ARBA"/>
</dbReference>
<evidence type="ECO:0000256" key="5">
    <source>
        <dbReference type="PROSITE-ProRule" id="PRU00104"/>
    </source>
</evidence>
<comment type="caution">
    <text evidence="5">Lacks conserved residue(s) required for the propagation of feature annotation.</text>
</comment>
<dbReference type="GO" id="GO:0061630">
    <property type="term" value="F:ubiquitin protein ligase activity"/>
    <property type="evidence" value="ECO:0007669"/>
    <property type="project" value="UniProtKB-EC"/>
</dbReference>
<evidence type="ECO:0000256" key="1">
    <source>
        <dbReference type="ARBA" id="ARBA00000885"/>
    </source>
</evidence>
<evidence type="ECO:0000259" key="6">
    <source>
        <dbReference type="PROSITE" id="PS50237"/>
    </source>
</evidence>
<name>A0A0L0C6X7_LUCCU</name>
<gene>
    <name evidence="7" type="ORF">FF38_06114</name>
</gene>
<accession>A0A0L0C6X7</accession>
<dbReference type="Proteomes" id="UP000037069">
    <property type="component" value="Unassembled WGS sequence"/>
</dbReference>
<evidence type="ECO:0000256" key="3">
    <source>
        <dbReference type="ARBA" id="ARBA00022679"/>
    </source>
</evidence>
<dbReference type="GO" id="GO:0006511">
    <property type="term" value="P:ubiquitin-dependent protein catabolic process"/>
    <property type="evidence" value="ECO:0007669"/>
    <property type="project" value="TreeGrafter"/>
</dbReference>
<dbReference type="EC" id="2.3.2.26" evidence="2"/>
<dbReference type="OrthoDB" id="8068875at2759"/>
<keyword evidence="4 5" id="KW-0833">Ubl conjugation pathway</keyword>
<dbReference type="InterPro" id="IPR035983">
    <property type="entry name" value="Hect_E3_ubiquitin_ligase"/>
</dbReference>
<dbReference type="Gene3D" id="3.30.2160.10">
    <property type="entry name" value="Hect, E3 ligase catalytic domain"/>
    <property type="match status" value="1"/>
</dbReference>
<evidence type="ECO:0000313" key="8">
    <source>
        <dbReference type="Proteomes" id="UP000037069"/>
    </source>
</evidence>
<dbReference type="InterPro" id="IPR000569">
    <property type="entry name" value="HECT_dom"/>
</dbReference>
<dbReference type="SUPFAM" id="SSF56204">
    <property type="entry name" value="Hect, E3 ligase catalytic domain"/>
    <property type="match status" value="1"/>
</dbReference>
<dbReference type="PROSITE" id="PS50237">
    <property type="entry name" value="HECT"/>
    <property type="match status" value="1"/>
</dbReference>
<comment type="catalytic activity">
    <reaction evidence="1">
        <text>S-ubiquitinyl-[E2 ubiquitin-conjugating enzyme]-L-cysteine + [acceptor protein]-L-lysine = [E2 ubiquitin-conjugating enzyme]-L-cysteine + N(6)-ubiquitinyl-[acceptor protein]-L-lysine.</text>
        <dbReference type="EC" id="2.3.2.26"/>
    </reaction>
</comment>
<comment type="caution">
    <text evidence="7">The sequence shown here is derived from an EMBL/GenBank/DDBJ whole genome shotgun (WGS) entry which is preliminary data.</text>
</comment>
<dbReference type="GO" id="GO:0000209">
    <property type="term" value="P:protein polyubiquitination"/>
    <property type="evidence" value="ECO:0007669"/>
    <property type="project" value="InterPro"/>
</dbReference>
<keyword evidence="3" id="KW-0808">Transferase</keyword>
<feature type="domain" description="HECT" evidence="6">
    <location>
        <begin position="1"/>
        <end position="137"/>
    </location>
</feature>
<dbReference type="InterPro" id="IPR044611">
    <property type="entry name" value="E3A/B/C-like"/>
</dbReference>
<dbReference type="AlphaFoldDB" id="A0A0L0C6X7"/>
<dbReference type="PANTHER" id="PTHR45700:SF2">
    <property type="entry name" value="UBIQUITIN-PROTEIN LIGASE E3C"/>
    <property type="match status" value="1"/>
</dbReference>
<reference evidence="7 8" key="1">
    <citation type="journal article" date="2015" name="Nat. Commun.">
        <title>Lucilia cuprina genome unlocks parasitic fly biology to underpin future interventions.</title>
        <authorList>
            <person name="Anstead C.A."/>
            <person name="Korhonen P.K."/>
            <person name="Young N.D."/>
            <person name="Hall R.S."/>
            <person name="Jex A.R."/>
            <person name="Murali S.C."/>
            <person name="Hughes D.S."/>
            <person name="Lee S.F."/>
            <person name="Perry T."/>
            <person name="Stroehlein A.J."/>
            <person name="Ansell B.R."/>
            <person name="Breugelmans B."/>
            <person name="Hofmann A."/>
            <person name="Qu J."/>
            <person name="Dugan S."/>
            <person name="Lee S.L."/>
            <person name="Chao H."/>
            <person name="Dinh H."/>
            <person name="Han Y."/>
            <person name="Doddapaneni H.V."/>
            <person name="Worley K.C."/>
            <person name="Muzny D.M."/>
            <person name="Ioannidis P."/>
            <person name="Waterhouse R.M."/>
            <person name="Zdobnov E.M."/>
            <person name="James P.J."/>
            <person name="Bagnall N.H."/>
            <person name="Kotze A.C."/>
            <person name="Gibbs R.A."/>
            <person name="Richards S."/>
            <person name="Batterham P."/>
            <person name="Gasser R.B."/>
        </authorList>
    </citation>
    <scope>NUCLEOTIDE SEQUENCE [LARGE SCALE GENOMIC DNA]</scope>
    <source>
        <strain evidence="7 8">LS</strain>
        <tissue evidence="7">Full body</tissue>
    </source>
</reference>
<dbReference type="OMA" id="NDWRIQY"/>
<protein>
    <recommendedName>
        <fullName evidence="2">HECT-type E3 ubiquitin transferase</fullName>
        <ecNumber evidence="2">2.3.2.26</ecNumber>
    </recommendedName>
</protein>
<sequence length="160" mass="18258">MNNLDPEIYNSIRKLRDFPNDQVESLDLDFTIGGSQGQIVDLIPNGSKIQVNSSSKFQYITELCKYKLSACFRPQTLWLLDGLNQIIPVKWLNIFNATELNNLVNGVNQDYDVEELKANTEYNLYQESDQDIQWLWECTFCSSTITISDSECSIQVSKGG</sequence>
<dbReference type="STRING" id="7375.A0A0L0C6X7"/>
<proteinExistence type="predicted"/>